<dbReference type="RefSeq" id="WP_153250737.1">
    <property type="nucleotide sequence ID" value="NZ_CP044205.1"/>
</dbReference>
<reference evidence="3 4" key="1">
    <citation type="submission" date="2019-09" db="EMBL/GenBank/DDBJ databases">
        <title>Ecophysiology of the spiral-shaped methanotroph Methylospira mobilis as revealed by the complete genome sequence.</title>
        <authorList>
            <person name="Oshkin I.Y."/>
            <person name="Dedysh S.N."/>
            <person name="Miroshnikov K."/>
            <person name="Danilova O.V."/>
            <person name="Hakobyan A."/>
            <person name="Liesack W."/>
        </authorList>
    </citation>
    <scope>NUCLEOTIDE SEQUENCE [LARGE SCALE GENOMIC DNA]</scope>
    <source>
        <strain evidence="3 4">Shm1</strain>
    </source>
</reference>
<dbReference type="InterPro" id="IPR001173">
    <property type="entry name" value="Glyco_trans_2-like"/>
</dbReference>
<keyword evidence="3" id="KW-0808">Transferase</keyword>
<keyword evidence="1" id="KW-0812">Transmembrane</keyword>
<dbReference type="NCBIfam" id="TIGR03469">
    <property type="entry name" value="HpnB"/>
    <property type="match status" value="1"/>
</dbReference>
<accession>A0A5Q0BNM4</accession>
<dbReference type="PANTHER" id="PTHR43646:SF3">
    <property type="entry name" value="SLR1566 PROTEIN"/>
    <property type="match status" value="1"/>
</dbReference>
<dbReference type="AlphaFoldDB" id="A0A5Q0BNM4"/>
<evidence type="ECO:0000259" key="2">
    <source>
        <dbReference type="Pfam" id="PF00535"/>
    </source>
</evidence>
<name>A0A5Q0BNM4_9GAMM</name>
<evidence type="ECO:0000313" key="4">
    <source>
        <dbReference type="Proteomes" id="UP000325755"/>
    </source>
</evidence>
<proteinExistence type="predicted"/>
<dbReference type="InterPro" id="IPR029044">
    <property type="entry name" value="Nucleotide-diphossugar_trans"/>
</dbReference>
<keyword evidence="1" id="KW-0472">Membrane</keyword>
<dbReference type="GO" id="GO:0016740">
    <property type="term" value="F:transferase activity"/>
    <property type="evidence" value="ECO:0007669"/>
    <property type="project" value="UniProtKB-KW"/>
</dbReference>
<dbReference type="SUPFAM" id="SSF53448">
    <property type="entry name" value="Nucleotide-diphospho-sugar transferases"/>
    <property type="match status" value="1"/>
</dbReference>
<dbReference type="KEGG" id="mmob:F6R98_20840"/>
<protein>
    <submittedName>
        <fullName evidence="3">Glycosyltransferase</fullName>
    </submittedName>
</protein>
<feature type="transmembrane region" description="Helical" evidence="1">
    <location>
        <begin position="6"/>
        <end position="25"/>
    </location>
</feature>
<feature type="transmembrane region" description="Helical" evidence="1">
    <location>
        <begin position="337"/>
        <end position="360"/>
    </location>
</feature>
<sequence>MTETSALIIVTLAAFSWMVVLLLPWRPWFNTEALEPSKIADGFDLSELTVVIPARNEADVITETLQGLAAQGTGLRVLVVDDNSTDATAETVRTTGGISAELISGQPLPDGWSGKLWALDQGVRRVDTRYILLLDADILLKPGMLTGMVKKMRAHQLHFLSIMATLRMHTLWEKLLMPAFIYFFKLMYPFRLANSPSRHFSAAAGGCILLETRLLKEIDGFTSLRDRLIDDCSLAHKIKQAGYRTWIGQSHSVISLRGYDTLSPIWEMVARTAYTQLHYSILWLAFCTLSLVLVFWVPLAGLASTNSTIFTLALYAWLGMTGSYLPTLRYYRQHPLWALTLPMIAGLYMAMTWTSAIRYWRGERSRWKNRSYATPAPHD</sequence>
<gene>
    <name evidence="3" type="ORF">F6R98_20840</name>
</gene>
<keyword evidence="4" id="KW-1185">Reference proteome</keyword>
<evidence type="ECO:0000256" key="1">
    <source>
        <dbReference type="SAM" id="Phobius"/>
    </source>
</evidence>
<organism evidence="3 4">
    <name type="scientific">Candidatus Methylospira mobilis</name>
    <dbReference type="NCBI Taxonomy" id="1808979"/>
    <lineage>
        <taxon>Bacteria</taxon>
        <taxon>Pseudomonadati</taxon>
        <taxon>Pseudomonadota</taxon>
        <taxon>Gammaproteobacteria</taxon>
        <taxon>Methylococcales</taxon>
        <taxon>Methylococcaceae</taxon>
        <taxon>Candidatus Methylospira</taxon>
    </lineage>
</organism>
<dbReference type="Proteomes" id="UP000325755">
    <property type="component" value="Chromosome"/>
</dbReference>
<feature type="transmembrane region" description="Helical" evidence="1">
    <location>
        <begin position="309"/>
        <end position="331"/>
    </location>
</feature>
<dbReference type="InParanoid" id="A0A5Q0BNM4"/>
<dbReference type="PANTHER" id="PTHR43646">
    <property type="entry name" value="GLYCOSYLTRANSFERASE"/>
    <property type="match status" value="1"/>
</dbReference>
<dbReference type="EMBL" id="CP044205">
    <property type="protein sequence ID" value="QFY44772.1"/>
    <property type="molecule type" value="Genomic_DNA"/>
</dbReference>
<dbReference type="Gene3D" id="3.90.550.10">
    <property type="entry name" value="Spore Coat Polysaccharide Biosynthesis Protein SpsA, Chain A"/>
    <property type="match status" value="1"/>
</dbReference>
<keyword evidence="1" id="KW-1133">Transmembrane helix</keyword>
<evidence type="ECO:0000313" key="3">
    <source>
        <dbReference type="EMBL" id="QFY44772.1"/>
    </source>
</evidence>
<dbReference type="InterPro" id="IPR017832">
    <property type="entry name" value="Glyco_trans_2_hopen-assoc_HpnB"/>
</dbReference>
<dbReference type="OrthoDB" id="396512at2"/>
<feature type="domain" description="Glycosyltransferase 2-like" evidence="2">
    <location>
        <begin position="49"/>
        <end position="217"/>
    </location>
</feature>
<dbReference type="Pfam" id="PF00535">
    <property type="entry name" value="Glycos_transf_2"/>
    <property type="match status" value="1"/>
</dbReference>
<feature type="transmembrane region" description="Helical" evidence="1">
    <location>
        <begin position="277"/>
        <end position="297"/>
    </location>
</feature>